<comment type="caution">
    <text evidence="1">The sequence shown here is derived from an EMBL/GenBank/DDBJ whole genome shotgun (WGS) entry which is preliminary data.</text>
</comment>
<protein>
    <recommendedName>
        <fullName evidence="3">Pentatricopeptide repeat-containing protein</fullName>
    </recommendedName>
</protein>
<dbReference type="AlphaFoldDB" id="A0A9W7LQ77"/>
<accession>A0A9W7LQ77</accession>
<sequence>MGKLNASLILPSVVNGGRYFSNSYSHFSSSVNSFAPHIDALNKKPMSVSEKGKRCDRFHSVGDALIVFNKMIGKNPKPSIVEFTKLLAAIVRMKHYATVVSVCSRMELLGVSTFLVYKRCK</sequence>
<name>A0A9W7LQ77_HIBTR</name>
<reference evidence="1" key="1">
    <citation type="submission" date="2023-05" db="EMBL/GenBank/DDBJ databases">
        <title>Genome and transcriptome analyses reveal genes involved in the formation of fine ridges on petal epidermal cells in Hibiscus trionum.</title>
        <authorList>
            <person name="Koshimizu S."/>
            <person name="Masuda S."/>
            <person name="Ishii T."/>
            <person name="Shirasu K."/>
            <person name="Hoshino A."/>
            <person name="Arita M."/>
        </authorList>
    </citation>
    <scope>NUCLEOTIDE SEQUENCE</scope>
    <source>
        <strain evidence="1">Hamamatsu line</strain>
    </source>
</reference>
<proteinExistence type="predicted"/>
<evidence type="ECO:0008006" key="3">
    <source>
        <dbReference type="Google" id="ProtNLM"/>
    </source>
</evidence>
<keyword evidence="2" id="KW-1185">Reference proteome</keyword>
<dbReference type="EMBL" id="BSYR01000010">
    <property type="protein sequence ID" value="GMI72021.1"/>
    <property type="molecule type" value="Genomic_DNA"/>
</dbReference>
<organism evidence="1 2">
    <name type="scientific">Hibiscus trionum</name>
    <name type="common">Flower of an hour</name>
    <dbReference type="NCBI Taxonomy" id="183268"/>
    <lineage>
        <taxon>Eukaryota</taxon>
        <taxon>Viridiplantae</taxon>
        <taxon>Streptophyta</taxon>
        <taxon>Embryophyta</taxon>
        <taxon>Tracheophyta</taxon>
        <taxon>Spermatophyta</taxon>
        <taxon>Magnoliopsida</taxon>
        <taxon>eudicotyledons</taxon>
        <taxon>Gunneridae</taxon>
        <taxon>Pentapetalae</taxon>
        <taxon>rosids</taxon>
        <taxon>malvids</taxon>
        <taxon>Malvales</taxon>
        <taxon>Malvaceae</taxon>
        <taxon>Malvoideae</taxon>
        <taxon>Hibiscus</taxon>
    </lineage>
</organism>
<evidence type="ECO:0000313" key="1">
    <source>
        <dbReference type="EMBL" id="GMI72021.1"/>
    </source>
</evidence>
<gene>
    <name evidence="1" type="ORF">HRI_000871400</name>
</gene>
<evidence type="ECO:0000313" key="2">
    <source>
        <dbReference type="Proteomes" id="UP001165190"/>
    </source>
</evidence>
<dbReference type="Proteomes" id="UP001165190">
    <property type="component" value="Unassembled WGS sequence"/>
</dbReference>
<dbReference type="OrthoDB" id="1934535at2759"/>